<organism evidence="1">
    <name type="scientific">Arundo donax</name>
    <name type="common">Giant reed</name>
    <name type="synonym">Donax arundinaceus</name>
    <dbReference type="NCBI Taxonomy" id="35708"/>
    <lineage>
        <taxon>Eukaryota</taxon>
        <taxon>Viridiplantae</taxon>
        <taxon>Streptophyta</taxon>
        <taxon>Embryophyta</taxon>
        <taxon>Tracheophyta</taxon>
        <taxon>Spermatophyta</taxon>
        <taxon>Magnoliopsida</taxon>
        <taxon>Liliopsida</taxon>
        <taxon>Poales</taxon>
        <taxon>Poaceae</taxon>
        <taxon>PACMAD clade</taxon>
        <taxon>Arundinoideae</taxon>
        <taxon>Arundineae</taxon>
        <taxon>Arundo</taxon>
    </lineage>
</organism>
<dbReference type="AlphaFoldDB" id="A0A0A8ZJQ7"/>
<accession>A0A0A8ZJQ7</accession>
<proteinExistence type="predicted"/>
<reference evidence="1" key="1">
    <citation type="submission" date="2014-09" db="EMBL/GenBank/DDBJ databases">
        <authorList>
            <person name="Magalhaes I.L.F."/>
            <person name="Oliveira U."/>
            <person name="Santos F.R."/>
            <person name="Vidigal T.H.D.A."/>
            <person name="Brescovit A.D."/>
            <person name="Santos A.J."/>
        </authorList>
    </citation>
    <scope>NUCLEOTIDE SEQUENCE</scope>
    <source>
        <tissue evidence="1">Shoot tissue taken approximately 20 cm above the soil surface</tissue>
    </source>
</reference>
<reference evidence="1" key="2">
    <citation type="journal article" date="2015" name="Data Brief">
        <title>Shoot transcriptome of the giant reed, Arundo donax.</title>
        <authorList>
            <person name="Barrero R.A."/>
            <person name="Guerrero F.D."/>
            <person name="Moolhuijzen P."/>
            <person name="Goolsby J.A."/>
            <person name="Tidwell J."/>
            <person name="Bellgard S.E."/>
            <person name="Bellgard M.I."/>
        </authorList>
    </citation>
    <scope>NUCLEOTIDE SEQUENCE</scope>
    <source>
        <tissue evidence="1">Shoot tissue taken approximately 20 cm above the soil surface</tissue>
    </source>
</reference>
<evidence type="ECO:0000313" key="1">
    <source>
        <dbReference type="EMBL" id="JAD37938.1"/>
    </source>
</evidence>
<dbReference type="EMBL" id="GBRH01259957">
    <property type="protein sequence ID" value="JAD37938.1"/>
    <property type="molecule type" value="Transcribed_RNA"/>
</dbReference>
<name>A0A0A8ZJQ7_ARUDO</name>
<protein>
    <submittedName>
        <fullName evidence="1">Uncharacterized protein</fullName>
    </submittedName>
</protein>
<sequence>MTMQVGEVARIQVCYSDMLNWSECDCFTEPSGILL</sequence>